<keyword evidence="2" id="KW-1185">Reference proteome</keyword>
<dbReference type="RefSeq" id="WP_262942474.1">
    <property type="nucleotide sequence ID" value="NZ_JAIQCT010000005.1"/>
</dbReference>
<organism evidence="1 2">
    <name type="scientific">Serratia ureilytica</name>
    <dbReference type="NCBI Taxonomy" id="300181"/>
    <lineage>
        <taxon>Bacteria</taxon>
        <taxon>Pseudomonadati</taxon>
        <taxon>Pseudomonadota</taxon>
        <taxon>Gammaproteobacteria</taxon>
        <taxon>Enterobacterales</taxon>
        <taxon>Yersiniaceae</taxon>
        <taxon>Serratia</taxon>
    </lineage>
</organism>
<name>A0ABU0VHM8_9GAMM</name>
<gene>
    <name evidence="1" type="ORF">Q6237_07980</name>
</gene>
<reference evidence="1" key="1">
    <citation type="submission" date="2023-07" db="EMBL/GenBank/DDBJ databases">
        <title>In vitro acaricidal activity of Serratia ureilytica strains isolated from Mimosa pudica nodules againts the dust mite Tyrophagus putrescentiae.</title>
        <authorList>
            <person name="Wong-Villareal A."/>
            <person name="Cerqueda-Garcia D."/>
        </authorList>
    </citation>
    <scope>NUCLEOTIDE SEQUENCE</scope>
    <source>
        <strain evidence="1">UTS2</strain>
    </source>
</reference>
<dbReference type="EMBL" id="JAVCZN010000002">
    <property type="protein sequence ID" value="MDQ1860919.1"/>
    <property type="molecule type" value="Genomic_DNA"/>
</dbReference>
<sequence>MISTIKTVTINPTYETSTDGQYRAIFNFYWNDEKFLTTRNDCEEHLTEKLSDIEKRLDITLDTDHAPLENNGFAILAPDEGALKIAVDILTSTLSTLDLRAA</sequence>
<accession>A0ABU0VHM8</accession>
<protein>
    <submittedName>
        <fullName evidence="1">Uncharacterized protein</fullName>
    </submittedName>
</protein>
<evidence type="ECO:0000313" key="1">
    <source>
        <dbReference type="EMBL" id="MDQ1860919.1"/>
    </source>
</evidence>
<dbReference type="Proteomes" id="UP001177872">
    <property type="component" value="Unassembled WGS sequence"/>
</dbReference>
<evidence type="ECO:0000313" key="2">
    <source>
        <dbReference type="Proteomes" id="UP001177872"/>
    </source>
</evidence>
<comment type="caution">
    <text evidence="1">The sequence shown here is derived from an EMBL/GenBank/DDBJ whole genome shotgun (WGS) entry which is preliminary data.</text>
</comment>
<proteinExistence type="predicted"/>